<dbReference type="KEGG" id="lpav:PLANPX_1980"/>
<protein>
    <submittedName>
        <fullName evidence="2">Uncharacterized protein</fullName>
    </submittedName>
</protein>
<feature type="region of interest" description="Disordered" evidence="1">
    <location>
        <begin position="1"/>
        <end position="43"/>
    </location>
</feature>
<evidence type="ECO:0000313" key="2">
    <source>
        <dbReference type="EMBL" id="BBO32368.1"/>
    </source>
</evidence>
<dbReference type="Proteomes" id="UP000326837">
    <property type="component" value="Chromosome"/>
</dbReference>
<proteinExistence type="predicted"/>
<evidence type="ECO:0000313" key="3">
    <source>
        <dbReference type="Proteomes" id="UP000326837"/>
    </source>
</evidence>
<reference evidence="3" key="1">
    <citation type="submission" date="2019-10" db="EMBL/GenBank/DDBJ databases">
        <title>Lacipirellula parvula gen. nov., sp. nov., representing a lineage of planctomycetes widespread in freshwater anoxic habitats, and description of the family Lacipirellulaceae.</title>
        <authorList>
            <person name="Dedysh S.N."/>
            <person name="Kulichevskaya I.S."/>
            <person name="Beletsky A.V."/>
            <person name="Rakitin A.L."/>
            <person name="Mardanov A.V."/>
            <person name="Ivanova A.A."/>
            <person name="Saltykova V.X."/>
            <person name="Rijpstra W.I.C."/>
            <person name="Sinninghe Damste J.S."/>
            <person name="Ravin N.V."/>
        </authorList>
    </citation>
    <scope>NUCLEOTIDE SEQUENCE [LARGE SCALE GENOMIC DNA]</scope>
    <source>
        <strain evidence="3">PX69</strain>
    </source>
</reference>
<accession>A0A5K7X741</accession>
<dbReference type="EMBL" id="AP021861">
    <property type="protein sequence ID" value="BBO32368.1"/>
    <property type="molecule type" value="Genomic_DNA"/>
</dbReference>
<sequence>MNFVAKKRVSRQNSTAAAPRSHAPRGNALPAAPAARDQQYEQP</sequence>
<keyword evidence="3" id="KW-1185">Reference proteome</keyword>
<organism evidence="2 3">
    <name type="scientific">Lacipirellula parvula</name>
    <dbReference type="NCBI Taxonomy" id="2650471"/>
    <lineage>
        <taxon>Bacteria</taxon>
        <taxon>Pseudomonadati</taxon>
        <taxon>Planctomycetota</taxon>
        <taxon>Planctomycetia</taxon>
        <taxon>Pirellulales</taxon>
        <taxon>Lacipirellulaceae</taxon>
        <taxon>Lacipirellula</taxon>
    </lineage>
</organism>
<name>A0A5K7X741_9BACT</name>
<evidence type="ECO:0000256" key="1">
    <source>
        <dbReference type="SAM" id="MobiDB-lite"/>
    </source>
</evidence>
<gene>
    <name evidence="2" type="ORF">PLANPX_1980</name>
</gene>
<feature type="compositionally biased region" description="Basic residues" evidence="1">
    <location>
        <begin position="1"/>
        <end position="10"/>
    </location>
</feature>
<dbReference type="AlphaFoldDB" id="A0A5K7X741"/>